<accession>A0ABR0M877</accession>
<dbReference type="InterPro" id="IPR046824">
    <property type="entry name" value="Mss51-like_C"/>
</dbReference>
<evidence type="ECO:0000313" key="3">
    <source>
        <dbReference type="Proteomes" id="UP001357485"/>
    </source>
</evidence>
<dbReference type="Proteomes" id="UP001357485">
    <property type="component" value="Unassembled WGS sequence"/>
</dbReference>
<dbReference type="InterPro" id="IPR052839">
    <property type="entry name" value="Mito_gene_expr_regulator"/>
</dbReference>
<protein>
    <recommendedName>
        <fullName evidence="1">Mitochondrial splicing suppressor 51-like C-terminal domain-containing protein</fullName>
    </recommendedName>
</protein>
<keyword evidence="3" id="KW-1185">Reference proteome</keyword>
<dbReference type="EMBL" id="JAVRRA010000135">
    <property type="protein sequence ID" value="KAK5292263.1"/>
    <property type="molecule type" value="Genomic_DNA"/>
</dbReference>
<dbReference type="PANTHER" id="PTHR46920:SF1">
    <property type="entry name" value="PROTEIN MSS51 HOMOLOG, MITOCHONDRIAL-RELATED"/>
    <property type="match status" value="1"/>
</dbReference>
<proteinExistence type="predicted"/>
<comment type="caution">
    <text evidence="2">The sequence shown here is derived from an EMBL/GenBank/DDBJ whole genome shotgun (WGS) entry which is preliminary data.</text>
</comment>
<sequence>MTERMWLYLFLATEAMTIPLTILAGLEDVLPELPDAQSLSIHIVGAAGKEFANLMLFEELLHLLPSLIYLRVVTIGPRSPGESAGQTGGLSQEVSMACCSICESQGRRRTVTSYRGLYHDYARTSQYQKPDLAVLFHSGRSQAEGASWAPTTRFLVDSATATLCTTYTNREALEEVAELDHLGARMIVRPEVNRWKALPPLPDFLEREHTVYYHNFYRYIFQGKM</sequence>
<evidence type="ECO:0000259" key="1">
    <source>
        <dbReference type="Pfam" id="PF20179"/>
    </source>
</evidence>
<gene>
    <name evidence="2" type="ORF">LTR16_001988</name>
</gene>
<dbReference type="Pfam" id="PF20179">
    <property type="entry name" value="MSS51_C"/>
    <property type="match status" value="1"/>
</dbReference>
<evidence type="ECO:0000313" key="2">
    <source>
        <dbReference type="EMBL" id="KAK5292263.1"/>
    </source>
</evidence>
<organism evidence="2 3">
    <name type="scientific">Cryomyces antarcticus</name>
    <dbReference type="NCBI Taxonomy" id="329879"/>
    <lineage>
        <taxon>Eukaryota</taxon>
        <taxon>Fungi</taxon>
        <taxon>Dikarya</taxon>
        <taxon>Ascomycota</taxon>
        <taxon>Pezizomycotina</taxon>
        <taxon>Dothideomycetes</taxon>
        <taxon>Dothideomycetes incertae sedis</taxon>
        <taxon>Cryomyces</taxon>
    </lineage>
</organism>
<name>A0ABR0M877_9PEZI</name>
<reference evidence="2 3" key="1">
    <citation type="submission" date="2023-08" db="EMBL/GenBank/DDBJ databases">
        <title>Black Yeasts Isolated from many extreme environments.</title>
        <authorList>
            <person name="Coleine C."/>
            <person name="Stajich J.E."/>
            <person name="Selbmann L."/>
        </authorList>
    </citation>
    <scope>NUCLEOTIDE SEQUENCE [LARGE SCALE GENOMIC DNA]</scope>
    <source>
        <strain evidence="2 3">CCFEE 536</strain>
    </source>
</reference>
<feature type="domain" description="Mitochondrial splicing suppressor 51-like C-terminal" evidence="1">
    <location>
        <begin position="19"/>
        <end position="203"/>
    </location>
</feature>
<dbReference type="PANTHER" id="PTHR46920">
    <property type="match status" value="1"/>
</dbReference>